<dbReference type="Proteomes" id="UP001056035">
    <property type="component" value="Chromosome"/>
</dbReference>
<keyword evidence="7 14" id="KW-0418">Kinase</keyword>
<keyword evidence="11" id="KW-0594">Phospholipid biosynthesis</keyword>
<sequence>MSAPVTLLVNPAAGGGRALKVLPGVQARLSAAGIEQDVRSTNSLDHGRALAREAAAAGRTVVTLSGDGLVGAVAGALAGVDGAVMGVLPGGRGNDFARVAGIPPDAVEACEVIVDGVVRPVDLGEVDGSPFIGIASLGFDSDANRIANAASARLGNLVYAYGALRALVSWTPAAFTVTVDGEEHTFSGWSVAAANSKAYGGGMFLAPDADLHDGKLDVVFEAHCSRLRFLRILPMLFKGTHVEQPEITVLRGREVSVEADRPFTVYADGDPIGELPATIRCRPGAVSVLLPPESSVAR</sequence>
<dbReference type="Gene3D" id="2.60.200.40">
    <property type="match status" value="1"/>
</dbReference>
<dbReference type="PANTHER" id="PTHR12358">
    <property type="entry name" value="SPHINGOSINE KINASE"/>
    <property type="match status" value="1"/>
</dbReference>
<dbReference type="InterPro" id="IPR017438">
    <property type="entry name" value="ATP-NAD_kinase_N"/>
</dbReference>
<organism evidence="14 15">
    <name type="scientific">Paraconexibacter antarcticus</name>
    <dbReference type="NCBI Taxonomy" id="2949664"/>
    <lineage>
        <taxon>Bacteria</taxon>
        <taxon>Bacillati</taxon>
        <taxon>Actinomycetota</taxon>
        <taxon>Thermoleophilia</taxon>
        <taxon>Solirubrobacterales</taxon>
        <taxon>Paraconexibacteraceae</taxon>
        <taxon>Paraconexibacter</taxon>
    </lineage>
</organism>
<evidence type="ECO:0000256" key="9">
    <source>
        <dbReference type="ARBA" id="ARBA00022842"/>
    </source>
</evidence>
<dbReference type="PROSITE" id="PS50146">
    <property type="entry name" value="DAGK"/>
    <property type="match status" value="1"/>
</dbReference>
<evidence type="ECO:0000256" key="10">
    <source>
        <dbReference type="ARBA" id="ARBA00023098"/>
    </source>
</evidence>
<keyword evidence="3" id="KW-0444">Lipid biosynthesis</keyword>
<keyword evidence="12" id="KW-1208">Phospholipid metabolism</keyword>
<evidence type="ECO:0000313" key="15">
    <source>
        <dbReference type="Proteomes" id="UP001056035"/>
    </source>
</evidence>
<gene>
    <name evidence="14" type="ORF">NBH00_15775</name>
</gene>
<reference evidence="14 15" key="1">
    <citation type="submission" date="2022-06" db="EMBL/GenBank/DDBJ databases">
        <title>Paraconexibacter antarcticus.</title>
        <authorList>
            <person name="Kim C.S."/>
        </authorList>
    </citation>
    <scope>NUCLEOTIDE SEQUENCE [LARGE SCALE GENOMIC DNA]</scope>
    <source>
        <strain evidence="14 15">02-257</strain>
    </source>
</reference>
<keyword evidence="8" id="KW-0067">ATP-binding</keyword>
<dbReference type="PANTHER" id="PTHR12358:SF106">
    <property type="entry name" value="LIPID KINASE YEGS"/>
    <property type="match status" value="1"/>
</dbReference>
<dbReference type="Gene3D" id="3.40.50.10330">
    <property type="entry name" value="Probable inorganic polyphosphate/atp-NAD kinase, domain 1"/>
    <property type="match status" value="1"/>
</dbReference>
<keyword evidence="9" id="KW-0460">Magnesium</keyword>
<protein>
    <submittedName>
        <fullName evidence="14">Diacylglycerol kinase family lipid kinase</fullName>
    </submittedName>
</protein>
<evidence type="ECO:0000256" key="4">
    <source>
        <dbReference type="ARBA" id="ARBA00022679"/>
    </source>
</evidence>
<dbReference type="GO" id="GO:0016301">
    <property type="term" value="F:kinase activity"/>
    <property type="evidence" value="ECO:0007669"/>
    <property type="project" value="UniProtKB-KW"/>
</dbReference>
<keyword evidence="4" id="KW-0808">Transferase</keyword>
<dbReference type="Pfam" id="PF00781">
    <property type="entry name" value="DAGK_cat"/>
    <property type="match status" value="1"/>
</dbReference>
<dbReference type="InterPro" id="IPR005218">
    <property type="entry name" value="Diacylglycerol/lipid_kinase"/>
</dbReference>
<dbReference type="Pfam" id="PF19279">
    <property type="entry name" value="YegS_C"/>
    <property type="match status" value="1"/>
</dbReference>
<comment type="cofactor">
    <cofactor evidence="1">
        <name>Mg(2+)</name>
        <dbReference type="ChEBI" id="CHEBI:18420"/>
    </cofactor>
</comment>
<evidence type="ECO:0000313" key="14">
    <source>
        <dbReference type="EMBL" id="UTI62816.1"/>
    </source>
</evidence>
<accession>A0ABY5DMK2</accession>
<evidence type="ECO:0000256" key="12">
    <source>
        <dbReference type="ARBA" id="ARBA00023264"/>
    </source>
</evidence>
<dbReference type="InterPro" id="IPR045540">
    <property type="entry name" value="YegS/DAGK_C"/>
</dbReference>
<evidence type="ECO:0000256" key="2">
    <source>
        <dbReference type="ARBA" id="ARBA00005983"/>
    </source>
</evidence>
<evidence type="ECO:0000256" key="8">
    <source>
        <dbReference type="ARBA" id="ARBA00022840"/>
    </source>
</evidence>
<keyword evidence="10" id="KW-0443">Lipid metabolism</keyword>
<evidence type="ECO:0000259" key="13">
    <source>
        <dbReference type="PROSITE" id="PS50146"/>
    </source>
</evidence>
<dbReference type="InterPro" id="IPR050187">
    <property type="entry name" value="Lipid_Phosphate_FormReg"/>
</dbReference>
<keyword evidence="5" id="KW-0479">Metal-binding</keyword>
<evidence type="ECO:0000256" key="5">
    <source>
        <dbReference type="ARBA" id="ARBA00022723"/>
    </source>
</evidence>
<dbReference type="RefSeq" id="WP_254569551.1">
    <property type="nucleotide sequence ID" value="NZ_CP098502.1"/>
</dbReference>
<dbReference type="InterPro" id="IPR001206">
    <property type="entry name" value="Diacylglycerol_kinase_cat_dom"/>
</dbReference>
<feature type="domain" description="DAGKc" evidence="13">
    <location>
        <begin position="1"/>
        <end position="130"/>
    </location>
</feature>
<evidence type="ECO:0000256" key="6">
    <source>
        <dbReference type="ARBA" id="ARBA00022741"/>
    </source>
</evidence>
<keyword evidence="6" id="KW-0547">Nucleotide-binding</keyword>
<dbReference type="NCBIfam" id="TIGR00147">
    <property type="entry name" value="YegS/Rv2252/BmrU family lipid kinase"/>
    <property type="match status" value="1"/>
</dbReference>
<evidence type="ECO:0000256" key="3">
    <source>
        <dbReference type="ARBA" id="ARBA00022516"/>
    </source>
</evidence>
<evidence type="ECO:0000256" key="7">
    <source>
        <dbReference type="ARBA" id="ARBA00022777"/>
    </source>
</evidence>
<proteinExistence type="inferred from homology"/>
<comment type="similarity">
    <text evidence="2">Belongs to the diacylglycerol/lipid kinase family.</text>
</comment>
<evidence type="ECO:0000256" key="1">
    <source>
        <dbReference type="ARBA" id="ARBA00001946"/>
    </source>
</evidence>
<dbReference type="SMART" id="SM00046">
    <property type="entry name" value="DAGKc"/>
    <property type="match status" value="1"/>
</dbReference>
<evidence type="ECO:0000256" key="11">
    <source>
        <dbReference type="ARBA" id="ARBA00023209"/>
    </source>
</evidence>
<keyword evidence="15" id="KW-1185">Reference proteome</keyword>
<dbReference type="InterPro" id="IPR016064">
    <property type="entry name" value="NAD/diacylglycerol_kinase_sf"/>
</dbReference>
<dbReference type="SUPFAM" id="SSF111331">
    <property type="entry name" value="NAD kinase/diacylglycerol kinase-like"/>
    <property type="match status" value="1"/>
</dbReference>
<dbReference type="EMBL" id="CP098502">
    <property type="protein sequence ID" value="UTI62816.1"/>
    <property type="molecule type" value="Genomic_DNA"/>
</dbReference>
<name>A0ABY5DMK2_9ACTN</name>